<reference evidence="15 16" key="1">
    <citation type="submission" date="2013-02" db="EMBL/GenBank/DDBJ databases">
        <title>Genome sequence of Clostridium saccharoperbutylacetonicum N1-4(HMT).</title>
        <authorList>
            <person name="Poehlein A."/>
            <person name="Daniel R."/>
        </authorList>
    </citation>
    <scope>NUCLEOTIDE SEQUENCE [LARGE SCALE GENOMIC DNA]</scope>
    <source>
        <strain evidence="16">N1-4(HMT)</strain>
    </source>
</reference>
<name>M1MKZ4_9CLOT</name>
<dbReference type="Gene3D" id="3.30.1360.60">
    <property type="entry name" value="Glucose permease domain IIB"/>
    <property type="match status" value="1"/>
</dbReference>
<keyword evidence="10 12" id="KW-0472">Membrane</keyword>
<feature type="transmembrane region" description="Helical" evidence="12">
    <location>
        <begin position="324"/>
        <end position="342"/>
    </location>
</feature>
<dbReference type="InterPro" id="IPR001996">
    <property type="entry name" value="PTS_IIB_1"/>
</dbReference>
<keyword evidence="5 15" id="KW-0808">Transferase</keyword>
<dbReference type="PANTHER" id="PTHR30175:SF1">
    <property type="entry name" value="PTS SYSTEM ARBUTIN-, CELLOBIOSE-, AND SALICIN-SPECIFIC EIIBC COMPONENT-RELATED"/>
    <property type="match status" value="1"/>
</dbReference>
<dbReference type="InterPro" id="IPR050558">
    <property type="entry name" value="PTS_Sugar-Specific_Components"/>
</dbReference>
<dbReference type="KEGG" id="csr:Cspa_c48460"/>
<keyword evidence="6" id="KW-0598">Phosphotransferase system</keyword>
<dbReference type="eggNOG" id="COG1263">
    <property type="taxonomic scope" value="Bacteria"/>
</dbReference>
<dbReference type="GO" id="GO:0009401">
    <property type="term" value="P:phosphoenolpyruvate-dependent sugar phosphotransferase system"/>
    <property type="evidence" value="ECO:0007669"/>
    <property type="project" value="UniProtKB-KW"/>
</dbReference>
<keyword evidence="2" id="KW-0813">Transport</keyword>
<dbReference type="FunFam" id="3.30.1360.60:FF:000001">
    <property type="entry name" value="PTS system glucose-specific IIBC component PtsG"/>
    <property type="match status" value="1"/>
</dbReference>
<feature type="transmembrane region" description="Helical" evidence="12">
    <location>
        <begin position="286"/>
        <end position="312"/>
    </location>
</feature>
<dbReference type="HOGENOM" id="CLU_012312_2_0_9"/>
<evidence type="ECO:0000256" key="7">
    <source>
        <dbReference type="ARBA" id="ARBA00022692"/>
    </source>
</evidence>
<feature type="transmembrane region" description="Helical" evidence="12">
    <location>
        <begin position="382"/>
        <end position="407"/>
    </location>
</feature>
<accession>M1MKZ4</accession>
<dbReference type="GO" id="GO:0015771">
    <property type="term" value="P:trehalose transport"/>
    <property type="evidence" value="ECO:0007669"/>
    <property type="project" value="TreeGrafter"/>
</dbReference>
<dbReference type="PATRIC" id="fig|931276.5.peg.4888"/>
<dbReference type="EC" id="2.7.1.-" evidence="15"/>
<evidence type="ECO:0000313" key="15">
    <source>
        <dbReference type="EMBL" id="AGF58599.1"/>
    </source>
</evidence>
<dbReference type="SUPFAM" id="SSF55604">
    <property type="entry name" value="Glucose permease domain IIB"/>
    <property type="match status" value="1"/>
</dbReference>
<keyword evidence="9 12" id="KW-1133">Transmembrane helix</keyword>
<proteinExistence type="predicted"/>
<feature type="transmembrane region" description="Helical" evidence="12">
    <location>
        <begin position="200"/>
        <end position="226"/>
    </location>
</feature>
<feature type="transmembrane region" description="Helical" evidence="12">
    <location>
        <begin position="100"/>
        <end position="125"/>
    </location>
</feature>
<keyword evidence="7 12" id="KW-0812">Transmembrane</keyword>
<evidence type="ECO:0000256" key="10">
    <source>
        <dbReference type="ARBA" id="ARBA00023136"/>
    </source>
</evidence>
<dbReference type="InterPro" id="IPR036878">
    <property type="entry name" value="Glu_permease_IIB"/>
</dbReference>
<evidence type="ECO:0000256" key="9">
    <source>
        <dbReference type="ARBA" id="ARBA00022989"/>
    </source>
</evidence>
<comment type="subcellular location">
    <subcellularLocation>
        <location evidence="1">Cell membrane</location>
        <topology evidence="1">Multi-pass membrane protein</topology>
    </subcellularLocation>
</comment>
<evidence type="ECO:0000313" key="16">
    <source>
        <dbReference type="Proteomes" id="UP000011728"/>
    </source>
</evidence>
<dbReference type="EMBL" id="CP004121">
    <property type="protein sequence ID" value="AGF58599.1"/>
    <property type="molecule type" value="Genomic_DNA"/>
</dbReference>
<feature type="transmembrane region" description="Helical" evidence="12">
    <location>
        <begin position="176"/>
        <end position="194"/>
    </location>
</feature>
<dbReference type="PANTHER" id="PTHR30175">
    <property type="entry name" value="PHOSPHOTRANSFERASE SYSTEM TRANSPORT PROTEIN"/>
    <property type="match status" value="1"/>
</dbReference>
<keyword evidence="8" id="KW-0418">Kinase</keyword>
<evidence type="ECO:0000256" key="12">
    <source>
        <dbReference type="SAM" id="Phobius"/>
    </source>
</evidence>
<dbReference type="AlphaFoldDB" id="M1MKZ4"/>
<sequence>MDYKDLAKQVVILIGGKDNIENLTHCVTRLRFVLKDEKIAKTDEIKNTKGVLSVIQQGGQYQVVIGTEVKKAYAAVCEEIGMTDGTTEIKKEDSEKKDNLFNAFFKTIIAVIGPILGVLGASGILKGALSLCTTFNLLAPTDGTYQILYAFADGFFYFLPIMLGFSASLKFKSNPYLGAAIGAALVYPNIVTAYTQHNGLTFLGIPVILMSYTSSVFPIIIAAYIASKIERFFTEKLPTAFKSMFSPCLTAIIVVPLTFIVIGPIATYMSNGLAALTSGLYNLSPLFTGIFLGAFWQLIVIFGLHYAFIPILINNIATMHQDPINAILSVTVYALAGVALGFGLKVKDKEKKAFGFSNCLTGLLGVTEPIIYGIALPYKRTFVCAFIGGGIGGAITAAAGLMMYGFGGGGVLGAPMFLNPTGNNGHFIIYLAASAASFVVSGVLAYLFGVKGDEK</sequence>
<dbReference type="GO" id="GO:0008982">
    <property type="term" value="F:protein-N(PI)-phosphohistidine-sugar phosphotransferase activity"/>
    <property type="evidence" value="ECO:0007669"/>
    <property type="project" value="InterPro"/>
</dbReference>
<evidence type="ECO:0000256" key="11">
    <source>
        <dbReference type="PROSITE-ProRule" id="PRU00421"/>
    </source>
</evidence>
<feature type="active site" description="Phosphocysteine intermediate; for EIIB activity" evidence="11">
    <location>
        <position position="26"/>
    </location>
</feature>
<dbReference type="PROSITE" id="PS51103">
    <property type="entry name" value="PTS_EIIC_TYPE_1"/>
    <property type="match status" value="1"/>
</dbReference>
<feature type="transmembrane region" description="Helical" evidence="12">
    <location>
        <begin position="427"/>
        <end position="449"/>
    </location>
</feature>
<feature type="transmembrane region" description="Helical" evidence="12">
    <location>
        <begin position="247"/>
        <end position="266"/>
    </location>
</feature>
<evidence type="ECO:0000259" key="14">
    <source>
        <dbReference type="PROSITE" id="PS51103"/>
    </source>
</evidence>
<dbReference type="STRING" id="36745.CLSAP_46140"/>
<dbReference type="Pfam" id="PF00367">
    <property type="entry name" value="PTS_EIIB"/>
    <property type="match status" value="1"/>
</dbReference>
<keyword evidence="4" id="KW-0762">Sugar transport</keyword>
<evidence type="ECO:0000256" key="4">
    <source>
        <dbReference type="ARBA" id="ARBA00022597"/>
    </source>
</evidence>
<keyword evidence="3" id="KW-1003">Cell membrane</keyword>
<organism evidence="15 16">
    <name type="scientific">Clostridium saccharoperbutylacetonicum N1-4(HMT)</name>
    <dbReference type="NCBI Taxonomy" id="931276"/>
    <lineage>
        <taxon>Bacteria</taxon>
        <taxon>Bacillati</taxon>
        <taxon>Bacillota</taxon>
        <taxon>Clostridia</taxon>
        <taxon>Eubacteriales</taxon>
        <taxon>Clostridiaceae</taxon>
        <taxon>Clostridium</taxon>
    </lineage>
</organism>
<dbReference type="CDD" id="cd00212">
    <property type="entry name" value="PTS_IIB_glc"/>
    <property type="match status" value="1"/>
</dbReference>
<dbReference type="GO" id="GO:0005886">
    <property type="term" value="C:plasma membrane"/>
    <property type="evidence" value="ECO:0007669"/>
    <property type="project" value="UniProtKB-SubCell"/>
</dbReference>
<evidence type="ECO:0000259" key="13">
    <source>
        <dbReference type="PROSITE" id="PS51098"/>
    </source>
</evidence>
<dbReference type="eggNOG" id="COG1264">
    <property type="taxonomic scope" value="Bacteria"/>
</dbReference>
<dbReference type="Pfam" id="PF02378">
    <property type="entry name" value="PTS_EIIC"/>
    <property type="match status" value="1"/>
</dbReference>
<feature type="transmembrane region" description="Helical" evidence="12">
    <location>
        <begin position="354"/>
        <end position="375"/>
    </location>
</feature>
<evidence type="ECO:0000256" key="8">
    <source>
        <dbReference type="ARBA" id="ARBA00022777"/>
    </source>
</evidence>
<evidence type="ECO:0000256" key="1">
    <source>
        <dbReference type="ARBA" id="ARBA00004651"/>
    </source>
</evidence>
<feature type="transmembrane region" description="Helical" evidence="12">
    <location>
        <begin position="145"/>
        <end position="164"/>
    </location>
</feature>
<dbReference type="PROSITE" id="PS51098">
    <property type="entry name" value="PTS_EIIB_TYPE_1"/>
    <property type="match status" value="1"/>
</dbReference>
<dbReference type="InterPro" id="IPR013013">
    <property type="entry name" value="PTS_EIIC_1"/>
</dbReference>
<feature type="domain" description="PTS EIIC type-1" evidence="14">
    <location>
        <begin position="106"/>
        <end position="455"/>
    </location>
</feature>
<dbReference type="GO" id="GO:0016301">
    <property type="term" value="F:kinase activity"/>
    <property type="evidence" value="ECO:0007669"/>
    <property type="project" value="UniProtKB-KW"/>
</dbReference>
<keyword evidence="16" id="KW-1185">Reference proteome</keyword>
<protein>
    <submittedName>
        <fullName evidence="15">PTS system beta-glucoside-specific EIIBCA component BglP</fullName>
        <ecNumber evidence="15">2.7.1.-</ecNumber>
        <ecNumber evidence="15">2.7.1.69</ecNumber>
    </submittedName>
</protein>
<gene>
    <name evidence="15" type="primary">bglP6</name>
    <name evidence="15" type="ORF">Cspa_c48460</name>
</gene>
<dbReference type="InterPro" id="IPR018113">
    <property type="entry name" value="PTrfase_EIIB_Cys"/>
</dbReference>
<evidence type="ECO:0000256" key="3">
    <source>
        <dbReference type="ARBA" id="ARBA00022475"/>
    </source>
</evidence>
<evidence type="ECO:0000256" key="2">
    <source>
        <dbReference type="ARBA" id="ARBA00022448"/>
    </source>
</evidence>
<dbReference type="RefSeq" id="WP_015394908.1">
    <property type="nucleotide sequence ID" value="NC_020291.1"/>
</dbReference>
<dbReference type="InterPro" id="IPR003352">
    <property type="entry name" value="PTS_EIIC"/>
</dbReference>
<dbReference type="OrthoDB" id="92465at2"/>
<dbReference type="Proteomes" id="UP000011728">
    <property type="component" value="Chromosome"/>
</dbReference>
<dbReference type="EC" id="2.7.1.69" evidence="15"/>
<feature type="domain" description="PTS EIIB type-1" evidence="13">
    <location>
        <begin position="4"/>
        <end position="86"/>
    </location>
</feature>
<evidence type="ECO:0000256" key="6">
    <source>
        <dbReference type="ARBA" id="ARBA00022683"/>
    </source>
</evidence>
<dbReference type="GO" id="GO:0090589">
    <property type="term" value="F:protein-phosphocysteine-trehalose phosphotransferase system transporter activity"/>
    <property type="evidence" value="ECO:0007669"/>
    <property type="project" value="TreeGrafter"/>
</dbReference>
<dbReference type="PROSITE" id="PS01035">
    <property type="entry name" value="PTS_EIIB_TYPE_1_CYS"/>
    <property type="match status" value="1"/>
</dbReference>
<evidence type="ECO:0000256" key="5">
    <source>
        <dbReference type="ARBA" id="ARBA00022679"/>
    </source>
</evidence>